<gene>
    <name evidence="1" type="ORF">COX89_00120</name>
</gene>
<dbReference type="EMBL" id="PFPC01000004">
    <property type="protein sequence ID" value="PIZ89698.1"/>
    <property type="molecule type" value="Genomic_DNA"/>
</dbReference>
<dbReference type="Proteomes" id="UP000231538">
    <property type="component" value="Unassembled WGS sequence"/>
</dbReference>
<organism evidence="1 2">
    <name type="scientific">Candidatus Nealsonbacteria bacterium CG_4_10_14_0_2_um_filter_37_10</name>
    <dbReference type="NCBI Taxonomy" id="1974679"/>
    <lineage>
        <taxon>Bacteria</taxon>
        <taxon>Candidatus Nealsoniibacteriota</taxon>
    </lineage>
</organism>
<comment type="caution">
    <text evidence="1">The sequence shown here is derived from an EMBL/GenBank/DDBJ whole genome shotgun (WGS) entry which is preliminary data.</text>
</comment>
<evidence type="ECO:0000313" key="2">
    <source>
        <dbReference type="Proteomes" id="UP000231538"/>
    </source>
</evidence>
<reference evidence="2" key="1">
    <citation type="submission" date="2017-09" db="EMBL/GenBank/DDBJ databases">
        <title>Depth-based differentiation of microbial function through sediment-hosted aquifers and enrichment of novel symbionts in the deep terrestrial subsurface.</title>
        <authorList>
            <person name="Probst A.J."/>
            <person name="Ladd B."/>
            <person name="Jarett J.K."/>
            <person name="Geller-Mcgrath D.E."/>
            <person name="Sieber C.M.K."/>
            <person name="Emerson J.B."/>
            <person name="Anantharaman K."/>
            <person name="Thomas B.C."/>
            <person name="Malmstrom R."/>
            <person name="Stieglmeier M."/>
            <person name="Klingl A."/>
            <person name="Woyke T."/>
            <person name="Ryan C.M."/>
            <person name="Banfield J.F."/>
        </authorList>
    </citation>
    <scope>NUCLEOTIDE SEQUENCE [LARGE SCALE GENOMIC DNA]</scope>
</reference>
<dbReference type="Gene3D" id="1.25.40.10">
    <property type="entry name" value="Tetratricopeptide repeat domain"/>
    <property type="match status" value="1"/>
</dbReference>
<protein>
    <submittedName>
        <fullName evidence="1">Uncharacterized protein</fullName>
    </submittedName>
</protein>
<dbReference type="SUPFAM" id="SSF48452">
    <property type="entry name" value="TPR-like"/>
    <property type="match status" value="1"/>
</dbReference>
<feature type="non-terminal residue" evidence="1">
    <location>
        <position position="124"/>
    </location>
</feature>
<accession>A0A2M7V0H1</accession>
<evidence type="ECO:0000313" key="1">
    <source>
        <dbReference type="EMBL" id="PIZ89698.1"/>
    </source>
</evidence>
<sequence length="124" mass="14025">MQAWQRGQAEESSNYLLKAGSLNSKMDLYWRDLSQIFLFRLRELLARTDLTQEEMTSQAQALIADAVNSANQATAADPKNVANWNIRGFVYQNMIGILGGADDWALRSYEKSAELEPNSPYIFT</sequence>
<proteinExistence type="predicted"/>
<name>A0A2M7V0H1_9BACT</name>
<dbReference type="AlphaFoldDB" id="A0A2M7V0H1"/>
<dbReference type="InterPro" id="IPR011990">
    <property type="entry name" value="TPR-like_helical_dom_sf"/>
</dbReference>